<comment type="caution">
    <text evidence="1">The sequence shown here is derived from an EMBL/GenBank/DDBJ whole genome shotgun (WGS) entry which is preliminary data.</text>
</comment>
<name>A0A132P7A2_ENTFC</name>
<evidence type="ECO:0000313" key="5">
    <source>
        <dbReference type="Proteomes" id="UP000253144"/>
    </source>
</evidence>
<dbReference type="Gene3D" id="2.40.50.480">
    <property type="match status" value="1"/>
</dbReference>
<reference evidence="1 4" key="2">
    <citation type="submission" date="2016-01" db="EMBL/GenBank/DDBJ databases">
        <title>Molecular Mechanisms for transfer of large genomic segments between Enterococcus faecium strains.</title>
        <authorList>
            <person name="Garcia-Solache M.A."/>
            <person name="Lebreton F."/>
            <person name="Mclaughlin R.E."/>
            <person name="Whiteaker J.D."/>
            <person name="Gilmore M.S."/>
            <person name="Rice L.B."/>
        </authorList>
    </citation>
    <scope>NUCLEOTIDE SEQUENCE [LARGE SCALE GENOMIC DNA]</scope>
    <source>
        <strain evidence="1 4">D344RRF x C68</strain>
    </source>
</reference>
<organism evidence="1 4">
    <name type="scientific">Enterococcus faecium</name>
    <name type="common">Streptococcus faecium</name>
    <dbReference type="NCBI Taxonomy" id="1352"/>
    <lineage>
        <taxon>Bacteria</taxon>
        <taxon>Bacillati</taxon>
        <taxon>Bacillota</taxon>
        <taxon>Bacilli</taxon>
        <taxon>Lactobacillales</taxon>
        <taxon>Enterococcaceae</taxon>
        <taxon>Enterococcus</taxon>
    </lineage>
</organism>
<reference evidence="3 6" key="3">
    <citation type="submission" date="2017-12" db="EMBL/GenBank/DDBJ databases">
        <title>A pool of 800 enterococci isolated from chicken carcass rinse samples from New Zealand.</title>
        <authorList>
            <person name="Zhang J."/>
            <person name="Rogers L."/>
            <person name="Midwinter A."/>
            <person name="French N."/>
        </authorList>
    </citation>
    <scope>NUCLEOTIDE SEQUENCE [LARGE SCALE GENOMIC DNA]</scope>
    <source>
        <strain evidence="3 6">EN697</strain>
    </source>
</reference>
<evidence type="ECO:0000313" key="4">
    <source>
        <dbReference type="Proteomes" id="UP000070452"/>
    </source>
</evidence>
<keyword evidence="1" id="KW-0547">Nucleotide-binding</keyword>
<accession>A0A132P7A2</accession>
<dbReference type="Proteomes" id="UP000253144">
    <property type="component" value="Unassembled WGS sequence"/>
</dbReference>
<gene>
    <name evidence="1" type="ORF">AWT83_06810</name>
    <name evidence="3" type="ORF">CYQ77_07595</name>
    <name evidence="2" type="ORF">EB12_01800</name>
</gene>
<protein>
    <submittedName>
        <fullName evidence="1">Amino acid ABC transporter ATP-binding protein</fullName>
    </submittedName>
    <submittedName>
        <fullName evidence="3">DUF1093 domain-containing protein</fullName>
    </submittedName>
</protein>
<dbReference type="SUPFAM" id="SSF159121">
    <property type="entry name" value="BC4932-like"/>
    <property type="match status" value="1"/>
</dbReference>
<dbReference type="EMBL" id="PJVH01000020">
    <property type="protein sequence ID" value="RXU88602.1"/>
    <property type="molecule type" value="Genomic_DNA"/>
</dbReference>
<sequence length="120" mass="13520">MKKLLIGLLVFIVVVLAGVKIADYVVMGGEEYYVQITTDGTKTVSKLDSGQETVNYRYILPGYTKEGKEKELDFKGQLTRPLRKGAYLKITWNKNKGVTSYEEVEKKDVPKTALEKLIKG</sequence>
<reference evidence="2 5" key="1">
    <citation type="submission" date="2015-06" db="EMBL/GenBank/DDBJ databases">
        <title>The Genome Sequence of Enterococcus faecium 131EA1.</title>
        <authorList>
            <consortium name="The Broad Institute Genomics Platform"/>
            <consortium name="The Broad Institute Genome Sequencing Center for Infectious Disease"/>
            <person name="Earl A.M."/>
            <person name="Van Tyne D."/>
            <person name="Lebreton F."/>
            <person name="Saavedra J.T."/>
            <person name="Gilmore M.S."/>
            <person name="Manson Mcguire A."/>
            <person name="Clock S."/>
            <person name="Crupain M."/>
            <person name="Rangan U."/>
            <person name="Young S."/>
            <person name="Abouelleil A."/>
            <person name="Cao P."/>
            <person name="Chapman S.B."/>
            <person name="Griggs A."/>
            <person name="Priest M."/>
            <person name="Shea T."/>
            <person name="Wortman J."/>
            <person name="Nusbaum C."/>
            <person name="Birren B."/>
        </authorList>
    </citation>
    <scope>NUCLEOTIDE SEQUENCE [LARGE SCALE GENOMIC DNA]</scope>
    <source>
        <strain evidence="2 5">131EA1</strain>
    </source>
</reference>
<evidence type="ECO:0000313" key="1">
    <source>
        <dbReference type="EMBL" id="KWX18193.1"/>
    </source>
</evidence>
<evidence type="ECO:0000313" key="2">
    <source>
        <dbReference type="EMBL" id="RBS30051.1"/>
    </source>
</evidence>
<dbReference type="PANTHER" id="PTHR36433:SF2">
    <property type="entry name" value="YXEA FAMILY PROTEIN"/>
    <property type="match status" value="1"/>
</dbReference>
<dbReference type="PANTHER" id="PTHR36433">
    <property type="entry name" value="HYPOTHETICAL CYTOSOLIC PROTEIN"/>
    <property type="match status" value="1"/>
</dbReference>
<dbReference type="NCBIfam" id="TIGR01655">
    <property type="entry name" value="yxeA_fam"/>
    <property type="match status" value="1"/>
</dbReference>
<dbReference type="Proteomes" id="UP000289562">
    <property type="component" value="Unassembled WGS sequence"/>
</dbReference>
<dbReference type="AlphaFoldDB" id="A0A132P7A2"/>
<evidence type="ECO:0000313" key="3">
    <source>
        <dbReference type="EMBL" id="RXU88602.1"/>
    </source>
</evidence>
<dbReference type="Proteomes" id="UP000070452">
    <property type="component" value="Unassembled WGS sequence"/>
</dbReference>
<dbReference type="InterPro" id="IPR006542">
    <property type="entry name" value="DUF1093"/>
</dbReference>
<evidence type="ECO:0000313" key="6">
    <source>
        <dbReference type="Proteomes" id="UP000289562"/>
    </source>
</evidence>
<keyword evidence="1" id="KW-0067">ATP-binding</keyword>
<dbReference type="Pfam" id="PF06486">
    <property type="entry name" value="DUF1093"/>
    <property type="match status" value="1"/>
</dbReference>
<dbReference type="RefSeq" id="WP_002298706.1">
    <property type="nucleotide sequence ID" value="NZ_CANCXA010000024.1"/>
</dbReference>
<dbReference type="SMR" id="A0A132P7A2"/>
<dbReference type="InterPro" id="IPR036166">
    <property type="entry name" value="YxeA-like_sf"/>
</dbReference>
<dbReference type="EMBL" id="LEQJ01000011">
    <property type="protein sequence ID" value="RBS30051.1"/>
    <property type="molecule type" value="Genomic_DNA"/>
</dbReference>
<proteinExistence type="predicted"/>
<dbReference type="GO" id="GO:0005524">
    <property type="term" value="F:ATP binding"/>
    <property type="evidence" value="ECO:0007669"/>
    <property type="project" value="UniProtKB-KW"/>
</dbReference>
<dbReference type="EMBL" id="LRHK01000001">
    <property type="protein sequence ID" value="KWX18193.1"/>
    <property type="molecule type" value="Genomic_DNA"/>
</dbReference>